<dbReference type="SUPFAM" id="SSF55961">
    <property type="entry name" value="Bet v1-like"/>
    <property type="match status" value="1"/>
</dbReference>
<evidence type="ECO:0000313" key="3">
    <source>
        <dbReference type="Proteomes" id="UP000245207"/>
    </source>
</evidence>
<dbReference type="OrthoDB" id="2919534at2759"/>
<dbReference type="AlphaFoldDB" id="A0A2U1P768"/>
<feature type="domain" description="Bet v I/Major latex protein" evidence="1">
    <location>
        <begin position="3"/>
        <end position="62"/>
    </location>
</feature>
<name>A0A2U1P768_ARTAN</name>
<dbReference type="Gene3D" id="3.30.530.20">
    <property type="match status" value="1"/>
</dbReference>
<protein>
    <submittedName>
        <fullName evidence="2">Kirola</fullName>
    </submittedName>
</protein>
<dbReference type="EMBL" id="PKPP01001570">
    <property type="protein sequence ID" value="PWA81600.1"/>
    <property type="molecule type" value="Genomic_DNA"/>
</dbReference>
<evidence type="ECO:0000313" key="2">
    <source>
        <dbReference type="EMBL" id="PWA81600.1"/>
    </source>
</evidence>
<dbReference type="GO" id="GO:0006952">
    <property type="term" value="P:defense response"/>
    <property type="evidence" value="ECO:0007669"/>
    <property type="project" value="InterPro"/>
</dbReference>
<evidence type="ECO:0000259" key="1">
    <source>
        <dbReference type="Pfam" id="PF00407"/>
    </source>
</evidence>
<comment type="caution">
    <text evidence="2">The sequence shown here is derived from an EMBL/GenBank/DDBJ whole genome shotgun (WGS) entry which is preliminary data.</text>
</comment>
<dbReference type="Pfam" id="PF00407">
    <property type="entry name" value="Bet_v_1"/>
    <property type="match status" value="1"/>
</dbReference>
<sequence>MALAGKRVAQIDTKCNGDAFHRLLRYNPYDLCNVAPADIQGCELLEGEGAVGSILKCNWLIGIKELRAIPSTIHAMMKFPTPGGVATLVTRSIIISECRKLEEKFLLRKETEAEVPPAAVIISEDEKTEEIVVHPAYPDQVRRPSALRHKLPKLQSPKRVIQPSAIRHKFPNYKTPRGSYGQVPFGTSCPNYKALRRFHTT</sequence>
<organism evidence="2 3">
    <name type="scientific">Artemisia annua</name>
    <name type="common">Sweet wormwood</name>
    <dbReference type="NCBI Taxonomy" id="35608"/>
    <lineage>
        <taxon>Eukaryota</taxon>
        <taxon>Viridiplantae</taxon>
        <taxon>Streptophyta</taxon>
        <taxon>Embryophyta</taxon>
        <taxon>Tracheophyta</taxon>
        <taxon>Spermatophyta</taxon>
        <taxon>Magnoliopsida</taxon>
        <taxon>eudicotyledons</taxon>
        <taxon>Gunneridae</taxon>
        <taxon>Pentapetalae</taxon>
        <taxon>asterids</taxon>
        <taxon>campanulids</taxon>
        <taxon>Asterales</taxon>
        <taxon>Asteraceae</taxon>
        <taxon>Asteroideae</taxon>
        <taxon>Anthemideae</taxon>
        <taxon>Artemisiinae</taxon>
        <taxon>Artemisia</taxon>
    </lineage>
</organism>
<keyword evidence="3" id="KW-1185">Reference proteome</keyword>
<dbReference type="InterPro" id="IPR023393">
    <property type="entry name" value="START-like_dom_sf"/>
</dbReference>
<accession>A0A2U1P768</accession>
<dbReference type="InterPro" id="IPR000916">
    <property type="entry name" value="Bet_v_I/MLP"/>
</dbReference>
<proteinExistence type="predicted"/>
<reference evidence="2 3" key="1">
    <citation type="journal article" date="2018" name="Mol. Plant">
        <title>The genome of Artemisia annua provides insight into the evolution of Asteraceae family and artemisinin biosynthesis.</title>
        <authorList>
            <person name="Shen Q."/>
            <person name="Zhang L."/>
            <person name="Liao Z."/>
            <person name="Wang S."/>
            <person name="Yan T."/>
            <person name="Shi P."/>
            <person name="Liu M."/>
            <person name="Fu X."/>
            <person name="Pan Q."/>
            <person name="Wang Y."/>
            <person name="Lv Z."/>
            <person name="Lu X."/>
            <person name="Zhang F."/>
            <person name="Jiang W."/>
            <person name="Ma Y."/>
            <person name="Chen M."/>
            <person name="Hao X."/>
            <person name="Li L."/>
            <person name="Tang Y."/>
            <person name="Lv G."/>
            <person name="Zhou Y."/>
            <person name="Sun X."/>
            <person name="Brodelius P.E."/>
            <person name="Rose J.K.C."/>
            <person name="Tang K."/>
        </authorList>
    </citation>
    <scope>NUCLEOTIDE SEQUENCE [LARGE SCALE GENOMIC DNA]</scope>
    <source>
        <strain evidence="3">cv. Huhao1</strain>
        <tissue evidence="2">Leaf</tissue>
    </source>
</reference>
<gene>
    <name evidence="2" type="ORF">CTI12_AA186530</name>
</gene>
<dbReference type="Proteomes" id="UP000245207">
    <property type="component" value="Unassembled WGS sequence"/>
</dbReference>